<organism evidence="2 3">
    <name type="scientific">Acer negundo</name>
    <name type="common">Box elder</name>
    <dbReference type="NCBI Taxonomy" id="4023"/>
    <lineage>
        <taxon>Eukaryota</taxon>
        <taxon>Viridiplantae</taxon>
        <taxon>Streptophyta</taxon>
        <taxon>Embryophyta</taxon>
        <taxon>Tracheophyta</taxon>
        <taxon>Spermatophyta</taxon>
        <taxon>Magnoliopsida</taxon>
        <taxon>eudicotyledons</taxon>
        <taxon>Gunneridae</taxon>
        <taxon>Pentapetalae</taxon>
        <taxon>rosids</taxon>
        <taxon>malvids</taxon>
        <taxon>Sapindales</taxon>
        <taxon>Sapindaceae</taxon>
        <taxon>Hippocastanoideae</taxon>
        <taxon>Acereae</taxon>
        <taxon>Acer</taxon>
    </lineage>
</organism>
<feature type="region of interest" description="Disordered" evidence="1">
    <location>
        <begin position="16"/>
        <end position="45"/>
    </location>
</feature>
<dbReference type="Proteomes" id="UP001064489">
    <property type="component" value="Chromosome 3"/>
</dbReference>
<evidence type="ECO:0000313" key="2">
    <source>
        <dbReference type="EMBL" id="KAI9185570.1"/>
    </source>
</evidence>
<keyword evidence="3" id="KW-1185">Reference proteome</keyword>
<dbReference type="AlphaFoldDB" id="A0AAD5J8H0"/>
<reference evidence="2" key="2">
    <citation type="submission" date="2023-02" db="EMBL/GenBank/DDBJ databases">
        <authorList>
            <person name="Swenson N.G."/>
            <person name="Wegrzyn J.L."/>
            <person name="Mcevoy S.L."/>
        </authorList>
    </citation>
    <scope>NUCLEOTIDE SEQUENCE</scope>
    <source>
        <strain evidence="2">91603</strain>
        <tissue evidence="2">Leaf</tissue>
    </source>
</reference>
<evidence type="ECO:0000313" key="3">
    <source>
        <dbReference type="Proteomes" id="UP001064489"/>
    </source>
</evidence>
<proteinExistence type="predicted"/>
<dbReference type="EMBL" id="JAJSOW010000100">
    <property type="protein sequence ID" value="KAI9185570.1"/>
    <property type="molecule type" value="Genomic_DNA"/>
</dbReference>
<feature type="compositionally biased region" description="Gly residues" evidence="1">
    <location>
        <begin position="16"/>
        <end position="27"/>
    </location>
</feature>
<reference evidence="2" key="1">
    <citation type="journal article" date="2022" name="Plant J.">
        <title>Strategies of tolerance reflected in two North American maple genomes.</title>
        <authorList>
            <person name="McEvoy S.L."/>
            <person name="Sezen U.U."/>
            <person name="Trouern-Trend A."/>
            <person name="McMahon S.M."/>
            <person name="Schaberg P.G."/>
            <person name="Yang J."/>
            <person name="Wegrzyn J.L."/>
            <person name="Swenson N.G."/>
        </authorList>
    </citation>
    <scope>NUCLEOTIDE SEQUENCE</scope>
    <source>
        <strain evidence="2">91603</strain>
    </source>
</reference>
<sequence length="124" mass="14130">MIGVAKMEAIEELGLGGGGGEIRGHIGGVPRRREDEESTMFDPCNSRTFRDLSALQDVERLLPLGSRKRQRLLHQQQGEMKTVMIRRIPEQFHQPQAQLQSRDRHGLMLGCRSILNRLPHEPQL</sequence>
<comment type="caution">
    <text evidence="2">The sequence shown here is derived from an EMBL/GenBank/DDBJ whole genome shotgun (WGS) entry which is preliminary data.</text>
</comment>
<name>A0AAD5J8H0_ACENE</name>
<protein>
    <submittedName>
        <fullName evidence="2">Uncharacterized protein</fullName>
    </submittedName>
</protein>
<gene>
    <name evidence="2" type="ORF">LWI28_008469</name>
</gene>
<evidence type="ECO:0000256" key="1">
    <source>
        <dbReference type="SAM" id="MobiDB-lite"/>
    </source>
</evidence>
<accession>A0AAD5J8H0</accession>